<dbReference type="PIRSF" id="PIRSF006453">
    <property type="entry name" value="FwdA"/>
    <property type="match status" value="1"/>
</dbReference>
<reference evidence="2" key="3">
    <citation type="submission" date="2009-06" db="EMBL/GenBank/DDBJ databases">
        <title>Complete Genome Sequence of the Mesophilic Hydrogenotrophic Methanogenic Archaea, Methanocella paludicola.</title>
        <authorList>
            <person name="Sakai S."/>
            <person name="Takaki Y."/>
            <person name="Shimamura S."/>
            <person name="Sekine M."/>
            <person name="Tajima T."/>
            <person name="Kosugi H."/>
            <person name="Ichikawa N."/>
            <person name="Tasumi E."/>
            <person name="Hiraki A."/>
            <person name="Shimizu A."/>
            <person name="Kato Y."/>
            <person name="Nishiko R."/>
            <person name="Ito M."/>
            <person name="Mori K."/>
            <person name="Fujita N."/>
            <person name="Imachi H."/>
            <person name="Takai K."/>
        </authorList>
    </citation>
    <scope>NUCLEOTIDE SEQUENCE</scope>
    <source>
        <strain evidence="2">SANAE</strain>
    </source>
</reference>
<reference evidence="4" key="4">
    <citation type="journal article" date="2011" name="PLoS ONE">
        <title>Genome sequence of a mesophilic hydrogenotrophic methanogen Methanocella paludicola, the first cultivated representative of the order Methanocellales.</title>
        <authorList>
            <person name="Sakai S."/>
            <person name="Takaki Y."/>
            <person name="Shimamura S."/>
            <person name="Sekine M."/>
            <person name="Tajima T."/>
            <person name="Kosugi H."/>
            <person name="Ichikawa N."/>
            <person name="Tasumi E."/>
            <person name="Hiraki A.T."/>
            <person name="Shimizu A."/>
            <person name="Kato Y."/>
            <person name="Nishiko R."/>
            <person name="Mori K."/>
            <person name="Fujita N."/>
            <person name="Imachi H."/>
            <person name="Takai K."/>
        </authorList>
    </citation>
    <scope>NUCLEOTIDE SEQUENCE [LARGE SCALE GENOMIC DNA]</scope>
    <source>
        <strain evidence="4">DSM 17711 / JCM 13418 / NBRC 101707 / SANAE</strain>
    </source>
</reference>
<dbReference type="Gene3D" id="3.20.20.140">
    <property type="entry name" value="Metal-dependent hydrolases"/>
    <property type="match status" value="1"/>
</dbReference>
<dbReference type="InterPro" id="IPR013108">
    <property type="entry name" value="Amidohydro_3"/>
</dbReference>
<evidence type="ECO:0000259" key="1">
    <source>
        <dbReference type="Pfam" id="PF07969"/>
    </source>
</evidence>
<dbReference type="KEGG" id="mpd:MCP_2764"/>
<dbReference type="PANTHER" id="PTHR11647:SF1">
    <property type="entry name" value="COLLAPSIN RESPONSE MEDIATOR PROTEIN"/>
    <property type="match status" value="1"/>
</dbReference>
<reference evidence="2 4" key="1">
    <citation type="journal article" date="2007" name="Appl. Environ. Microbiol.">
        <title>Isolation of key methanogens for global methane emission from rice paddy fields: a novel isolate affiliated with the clone cluster rice cluster I.</title>
        <authorList>
            <person name="Sakai S."/>
            <person name="Imachi H."/>
            <person name="Sekiguchi Y."/>
            <person name="Ohashi A."/>
            <person name="Harada H."/>
            <person name="Kamagata Y."/>
        </authorList>
    </citation>
    <scope>NUCLEOTIDE SEQUENCE [LARGE SCALE GENOMIC DNA]</scope>
    <source>
        <strain evidence="4">DSM 17711 / JCM 13418 / NBRC 101707 / SANAE</strain>
        <strain evidence="2">SANAE</strain>
    </source>
</reference>
<keyword evidence="4" id="KW-1185">Reference proteome</keyword>
<dbReference type="InterPro" id="IPR012027">
    <property type="entry name" value="Formylmethanofuran_DH_asu"/>
</dbReference>
<feature type="domain" description="Amidohydrolase 3" evidence="1">
    <location>
        <begin position="50"/>
        <end position="515"/>
    </location>
</feature>
<organism evidence="2 4">
    <name type="scientific">Methanocella paludicola (strain DSM 17711 / JCM 13418 / NBRC 101707 / SANAE)</name>
    <dbReference type="NCBI Taxonomy" id="304371"/>
    <lineage>
        <taxon>Archaea</taxon>
        <taxon>Methanobacteriati</taxon>
        <taxon>Methanobacteriota</taxon>
        <taxon>Stenosarchaea group</taxon>
        <taxon>Methanomicrobia</taxon>
        <taxon>Methanocellales</taxon>
        <taxon>Methanocellaceae</taxon>
        <taxon>Methanocella</taxon>
    </lineage>
</organism>
<sequence length="583" mass="63488">MTKKVTATNEILVKNGFVYDPASGIDGDVKDIAIQNGRIVEASKLTTGAKVIDARGKAVLAGGIDIHTHIAGPKINVGRLYRPEDKLHDPAMQHSSRLLRAGGGFSVPSTFVTAYRYAVLGYTMANEAAMPPLLARHTHEEIRDTPIIDQSAFTLLGNNWLVMEYIKRGETEKLDAFVAWMLKATKGSVVKLVNPGGTEAWGWGKNCVSIDDTVPYFDVTPRDIITGLAGANERLGLPHSIHVHANNLGHPGNITTTLKTLALTENLKTNKKSGRNQNVHLTHAQFNSYGGTSWKDFESKAGVLADYVNSHDHVTIDAGFVTLDETTTMTADGPFEYSLSGLNHLKWANVDVELETGSGVVPFIYDPKNHVFGLQWAIGLELALLIKDPMKCYMTTDHPNAGPFTRYPTVTSWLMSKKARDEKLGSLHKWVAERCQLGGISRELSLYEIAQMSRAGPAKALGLGKRKGSLAVGADGDVAIYDLNLKTTDVTQRPELLVKALERAAYTIKGGDIVVKDGEVVSNGSTKSTYWTDADGFDNPEVKHDIVDKFLKYYSVTLNNYPVQDSYLVNPTVLKAGPLAGGI</sequence>
<dbReference type="InterPro" id="IPR050378">
    <property type="entry name" value="Metallo-dep_Hydrolases_sf"/>
</dbReference>
<dbReference type="InterPro" id="IPR053635">
    <property type="entry name" value="Metallo-hydrolase_FwdA/FmdA"/>
</dbReference>
<evidence type="ECO:0000313" key="4">
    <source>
        <dbReference type="Proteomes" id="UP000001882"/>
    </source>
</evidence>
<dbReference type="SUPFAM" id="SSF51556">
    <property type="entry name" value="Metallo-dependent hydrolases"/>
    <property type="match status" value="1"/>
</dbReference>
<dbReference type="OrthoDB" id="8791at2157"/>
<reference evidence="2 4" key="2">
    <citation type="journal article" date="2008" name="Int. J. Syst. Evol. Microbiol.">
        <title>Methanocella paludicola gen. nov., sp. nov., a methane-producing archaeon, the first isolate of the lineage 'Rice Cluster I', and proposal of the new archaeal order Methanocellales ord. nov.</title>
        <authorList>
            <person name="Sakai S."/>
            <person name="Imachi H."/>
            <person name="Hanada S."/>
            <person name="Ohashi A."/>
            <person name="Harada H."/>
            <person name="Kamagata Y."/>
        </authorList>
    </citation>
    <scope>NUCLEOTIDE SEQUENCE [LARGE SCALE GENOMIC DNA]</scope>
    <source>
        <strain evidence="4">DSM 17711 / JCM 13418 / NBRC 101707 / SANAE</strain>
        <strain evidence="2">SANAE</strain>
    </source>
</reference>
<dbReference type="InterPro" id="IPR032466">
    <property type="entry name" value="Metal_Hydrolase"/>
</dbReference>
<dbReference type="GO" id="GO:0016810">
    <property type="term" value="F:hydrolase activity, acting on carbon-nitrogen (but not peptide) bonds"/>
    <property type="evidence" value="ECO:0007669"/>
    <property type="project" value="InterPro"/>
</dbReference>
<dbReference type="AlphaFoldDB" id="D1YYX2"/>
<dbReference type="Pfam" id="PF07969">
    <property type="entry name" value="Amidohydro_3"/>
    <property type="match status" value="1"/>
</dbReference>
<dbReference type="Proteomes" id="UP000001882">
    <property type="component" value="Chromosome"/>
</dbReference>
<dbReference type="KEGG" id="mpd:MCP_1572"/>
<dbReference type="eggNOG" id="arCOG04461">
    <property type="taxonomic scope" value="Archaea"/>
</dbReference>
<dbReference type="InterPro" id="IPR011059">
    <property type="entry name" value="Metal-dep_hydrolase_composite"/>
</dbReference>
<dbReference type="RefSeq" id="WP_012900323.1">
    <property type="nucleotide sequence ID" value="NC_013665.1"/>
</dbReference>
<dbReference type="PATRIC" id="fig|304371.9.peg.1608"/>
<gene>
    <name evidence="2" type="primary">fwdA-1</name>
    <name evidence="3" type="synonym">fwdA-2</name>
    <name evidence="2" type="ordered locus">MCP_1572</name>
    <name evidence="3" type="ordered locus">MCP_2764</name>
</gene>
<dbReference type="NCBIfam" id="NF042911">
    <property type="entry name" value="FMH_DH_FwdA"/>
    <property type="match status" value="1"/>
</dbReference>
<dbReference type="Gene3D" id="2.30.40.10">
    <property type="entry name" value="Urease, subunit C, domain 1"/>
    <property type="match status" value="2"/>
</dbReference>
<dbReference type="SUPFAM" id="SSF51338">
    <property type="entry name" value="Composite domain of metallo-dependent hydrolases"/>
    <property type="match status" value="2"/>
</dbReference>
<name>D1YYX2_METPS</name>
<dbReference type="STRING" id="304371.MCP_1572"/>
<dbReference type="EMBL" id="AP011532">
    <property type="protein sequence ID" value="BAI62836.1"/>
    <property type="molecule type" value="Genomic_DNA"/>
</dbReference>
<dbReference type="NCBIfam" id="TIGR03121">
    <property type="entry name" value="one_C_dehyd_A"/>
    <property type="match status" value="1"/>
</dbReference>
<accession>D1YYX2</accession>
<dbReference type="EMBL" id="AP011532">
    <property type="protein sequence ID" value="BAI61644.1"/>
    <property type="molecule type" value="Genomic_DNA"/>
</dbReference>
<evidence type="ECO:0000313" key="3">
    <source>
        <dbReference type="EMBL" id="BAI62836.1"/>
    </source>
</evidence>
<proteinExistence type="predicted"/>
<protein>
    <submittedName>
        <fullName evidence="2">Tungsten-containing formylmethanofuran dehydrogenase subunit A</fullName>
    </submittedName>
</protein>
<dbReference type="GeneID" id="8682848"/>
<evidence type="ECO:0000313" key="2">
    <source>
        <dbReference type="EMBL" id="BAI61644.1"/>
    </source>
</evidence>
<dbReference type="PANTHER" id="PTHR11647">
    <property type="entry name" value="HYDRANTOINASE/DIHYDROPYRIMIDINASE FAMILY MEMBER"/>
    <property type="match status" value="1"/>
</dbReference>